<feature type="coiled-coil region" evidence="1">
    <location>
        <begin position="209"/>
        <end position="255"/>
    </location>
</feature>
<dbReference type="Gene3D" id="3.90.550.10">
    <property type="entry name" value="Spore Coat Polysaccharide Biosynthesis Protein SpsA, Chain A"/>
    <property type="match status" value="1"/>
</dbReference>
<feature type="transmembrane region" description="Helical" evidence="3">
    <location>
        <begin position="120"/>
        <end position="144"/>
    </location>
</feature>
<dbReference type="EMBL" id="CAXAMN010011137">
    <property type="protein sequence ID" value="CAK9034525.1"/>
    <property type="molecule type" value="Genomic_DNA"/>
</dbReference>
<keyword evidence="5" id="KW-1185">Reference proteome</keyword>
<reference evidence="4 5" key="1">
    <citation type="submission" date="2024-02" db="EMBL/GenBank/DDBJ databases">
        <authorList>
            <person name="Chen Y."/>
            <person name="Shah S."/>
            <person name="Dougan E. K."/>
            <person name="Thang M."/>
            <person name="Chan C."/>
        </authorList>
    </citation>
    <scope>NUCLEOTIDE SEQUENCE [LARGE SCALE GENOMIC DNA]</scope>
</reference>
<organism evidence="4 5">
    <name type="scientific">Durusdinium trenchii</name>
    <dbReference type="NCBI Taxonomy" id="1381693"/>
    <lineage>
        <taxon>Eukaryota</taxon>
        <taxon>Sar</taxon>
        <taxon>Alveolata</taxon>
        <taxon>Dinophyceae</taxon>
        <taxon>Suessiales</taxon>
        <taxon>Symbiodiniaceae</taxon>
        <taxon>Durusdinium</taxon>
    </lineage>
</organism>
<keyword evidence="3" id="KW-0472">Membrane</keyword>
<name>A0ABP0L5T6_9DINO</name>
<feature type="transmembrane region" description="Helical" evidence="3">
    <location>
        <begin position="634"/>
        <end position="658"/>
    </location>
</feature>
<evidence type="ECO:0000313" key="4">
    <source>
        <dbReference type="EMBL" id="CAK9034525.1"/>
    </source>
</evidence>
<gene>
    <name evidence="4" type="ORF">CCMP2556_LOCUS19535</name>
</gene>
<protein>
    <recommendedName>
        <fullName evidence="6">Glycosyltransferase 2-like domain-containing protein</fullName>
    </recommendedName>
</protein>
<evidence type="ECO:0000313" key="5">
    <source>
        <dbReference type="Proteomes" id="UP001642484"/>
    </source>
</evidence>
<dbReference type="InterPro" id="IPR029044">
    <property type="entry name" value="Nucleotide-diphossugar_trans"/>
</dbReference>
<evidence type="ECO:0008006" key="6">
    <source>
        <dbReference type="Google" id="ProtNLM"/>
    </source>
</evidence>
<feature type="transmembrane region" description="Helical" evidence="3">
    <location>
        <begin position="517"/>
        <end position="539"/>
    </location>
</feature>
<evidence type="ECO:0000256" key="2">
    <source>
        <dbReference type="SAM" id="MobiDB-lite"/>
    </source>
</evidence>
<feature type="transmembrane region" description="Helical" evidence="3">
    <location>
        <begin position="478"/>
        <end position="497"/>
    </location>
</feature>
<accession>A0ABP0L5T6</accession>
<keyword evidence="3" id="KW-0812">Transmembrane</keyword>
<feature type="region of interest" description="Disordered" evidence="2">
    <location>
        <begin position="693"/>
        <end position="712"/>
    </location>
</feature>
<evidence type="ECO:0000256" key="3">
    <source>
        <dbReference type="SAM" id="Phobius"/>
    </source>
</evidence>
<feature type="transmembrane region" description="Helical" evidence="3">
    <location>
        <begin position="150"/>
        <end position="168"/>
    </location>
</feature>
<keyword evidence="3" id="KW-1133">Transmembrane helix</keyword>
<dbReference type="SUPFAM" id="SSF53448">
    <property type="entry name" value="Nucleotide-diphospho-sugar transferases"/>
    <property type="match status" value="1"/>
</dbReference>
<dbReference type="PANTHER" id="PTHR36851:SF1">
    <property type="entry name" value="GLYCO_TRANS_2-LIKE DOMAIN-CONTAINING PROTEIN"/>
    <property type="match status" value="1"/>
</dbReference>
<dbReference type="PANTHER" id="PTHR36851">
    <property type="entry name" value="UNNAMED PRODUCT"/>
    <property type="match status" value="1"/>
</dbReference>
<keyword evidence="1" id="KW-0175">Coiled coil</keyword>
<sequence length="712" mass="79637">MLQNQAPTECLLAKSSPSHSTPCGSALLKKTVVAKVCCPRICYIATQHTVALRRPASTGSCVLLGSNSLAQPAELCPVSNLGGGNPCKVPMKSIPEPHEFFKVNIHEERTAAYIARSMPFLIFLVTVCLLILGVLRNAVLLLTITAALNVAMWLWVVSMALTCMYGVIQSQEMIDNANEKESERQPTESKVTVRHIVVIPNYKESESILTDTLRSLHEAKERLSALQSKKDFTVVIAMEEREKDAKIKYTKLKEQYEGKFEMMVTFHPKDLEVTHMDGSVEPEVKGKASNLKHAVQEVCKKFDKEESSKKNVLTVIDADVILHPMYFQHISHDIASMEDRGEDPSYTFWQAPQLPWRNFYTCPVVSRVWGYISSLWEFGGVSGLIYGSHHMVFSAYSAPLDLAKNAECWDGDVIAEDHHAFLKAWFYAVFQKTQAAACPWVQVKPVMLPSKSTSVQSDDDYWSSWSERWDQAKRHAQGVAELSYALLAAWDMLTSLPVTSLGPDFLWRLLKVVFKPFMMHIVSTLQAISLLVLTLYWLASGNEIPWCPKQLVLTNLMTQGDTLLCGLAGAWVLAWPVVIPFILLIAANFMMIRVCFILPGNMKKDQESCWEEADGAVKPWESSFLGPFAGSKQFTALCLLLMDVLIFFGPIMAVYGVLVEILAYCNVLVRGNRFEYKTASKSLASGKEVNKSYGSCEGMDSTQETPALQKKY</sequence>
<proteinExistence type="predicted"/>
<evidence type="ECO:0000256" key="1">
    <source>
        <dbReference type="SAM" id="Coils"/>
    </source>
</evidence>
<dbReference type="Proteomes" id="UP001642484">
    <property type="component" value="Unassembled WGS sequence"/>
</dbReference>
<comment type="caution">
    <text evidence="4">The sequence shown here is derived from an EMBL/GenBank/DDBJ whole genome shotgun (WGS) entry which is preliminary data.</text>
</comment>